<dbReference type="GeneID" id="129795851"/>
<dbReference type="CDD" id="cd21740">
    <property type="entry name" value="C2_II_SUZ12"/>
    <property type="match status" value="1"/>
</dbReference>
<dbReference type="AlphaFoldDB" id="A0A1B0CV24"/>
<dbReference type="Pfam" id="PF09733">
    <property type="entry name" value="VEFS-Box"/>
    <property type="match status" value="1"/>
</dbReference>
<keyword evidence="7" id="KW-0804">Transcription</keyword>
<keyword evidence="6" id="KW-0805">Transcription regulation</keyword>
<reference evidence="12" key="3">
    <citation type="submission" date="2020-05" db="UniProtKB">
        <authorList>
            <consortium name="EnsemblMetazoa"/>
        </authorList>
    </citation>
    <scope>IDENTIFICATION</scope>
    <source>
        <strain evidence="12">Jacobina</strain>
    </source>
</reference>
<dbReference type="RefSeq" id="XP_055693341.1">
    <property type="nucleotide sequence ID" value="XM_055837366.1"/>
</dbReference>
<evidence type="ECO:0000259" key="10">
    <source>
        <dbReference type="Pfam" id="PF23320"/>
    </source>
</evidence>
<dbReference type="PANTHER" id="PTHR22597">
    <property type="entry name" value="POLYCOMB GROUP PROTEIN"/>
    <property type="match status" value="1"/>
</dbReference>
<feature type="compositionally biased region" description="Basic and acidic residues" evidence="8">
    <location>
        <begin position="716"/>
        <end position="726"/>
    </location>
</feature>
<dbReference type="GO" id="GO:0031490">
    <property type="term" value="F:chromatin DNA binding"/>
    <property type="evidence" value="ECO:0007669"/>
    <property type="project" value="TreeGrafter"/>
</dbReference>
<dbReference type="GO" id="GO:0008270">
    <property type="term" value="F:zinc ion binding"/>
    <property type="evidence" value="ECO:0007669"/>
    <property type="project" value="UniProtKB-KW"/>
</dbReference>
<accession>A0A1B0CV24</accession>
<dbReference type="PANTHER" id="PTHR22597:SF0">
    <property type="entry name" value="POLYCOMB PROTEIN SUZ12"/>
    <property type="match status" value="1"/>
</dbReference>
<dbReference type="GO" id="GO:0016586">
    <property type="term" value="C:RSC-type complex"/>
    <property type="evidence" value="ECO:0007669"/>
    <property type="project" value="TreeGrafter"/>
</dbReference>
<feature type="domain" description="Polycomb protein VEFS-Box" evidence="9">
    <location>
        <begin position="454"/>
        <end position="571"/>
    </location>
</feature>
<organism evidence="12 13">
    <name type="scientific">Lutzomyia longipalpis</name>
    <name type="common">Sand fly</name>
    <dbReference type="NCBI Taxonomy" id="7200"/>
    <lineage>
        <taxon>Eukaryota</taxon>
        <taxon>Metazoa</taxon>
        <taxon>Ecdysozoa</taxon>
        <taxon>Arthropoda</taxon>
        <taxon>Hexapoda</taxon>
        <taxon>Insecta</taxon>
        <taxon>Pterygota</taxon>
        <taxon>Neoptera</taxon>
        <taxon>Endopterygota</taxon>
        <taxon>Diptera</taxon>
        <taxon>Nematocera</taxon>
        <taxon>Psychodoidea</taxon>
        <taxon>Psychodidae</taxon>
        <taxon>Lutzomyia</taxon>
        <taxon>Lutzomyia</taxon>
    </lineage>
</organism>
<proteinExistence type="inferred from homology"/>
<keyword evidence="13" id="KW-1185">Reference proteome</keyword>
<dbReference type="EMBL" id="AJWK01030034">
    <property type="status" value="NOT_ANNOTATED_CDS"/>
    <property type="molecule type" value="Genomic_DNA"/>
</dbReference>
<evidence type="ECO:0000256" key="1">
    <source>
        <dbReference type="ARBA" id="ARBA00007416"/>
    </source>
</evidence>
<name>A0A1B0CV24_LUTLO</name>
<dbReference type="Pfam" id="PF23320">
    <property type="entry name" value="Zn_SUZ12"/>
    <property type="match status" value="1"/>
</dbReference>
<keyword evidence="5" id="KW-0156">Chromatin regulator</keyword>
<feature type="domain" description="Polycomb protein SUZ12-like zinc finger" evidence="10">
    <location>
        <begin position="327"/>
        <end position="393"/>
    </location>
</feature>
<evidence type="ECO:0000256" key="3">
    <source>
        <dbReference type="ARBA" id="ARBA00022771"/>
    </source>
</evidence>
<evidence type="ECO:0000256" key="7">
    <source>
        <dbReference type="ARBA" id="ARBA00023163"/>
    </source>
</evidence>
<dbReference type="VEuPathDB" id="VectorBase:LLONM1_001130"/>
<keyword evidence="4" id="KW-0862">Zinc</keyword>
<evidence type="ECO:0000256" key="5">
    <source>
        <dbReference type="ARBA" id="ARBA00022853"/>
    </source>
</evidence>
<evidence type="ECO:0000259" key="9">
    <source>
        <dbReference type="Pfam" id="PF09733"/>
    </source>
</evidence>
<dbReference type="EMBL" id="GITU01006806">
    <property type="protein sequence ID" value="MBC1175509.1"/>
    <property type="molecule type" value="Transcribed_RNA"/>
</dbReference>
<evidence type="ECO:0000256" key="4">
    <source>
        <dbReference type="ARBA" id="ARBA00022833"/>
    </source>
</evidence>
<feature type="compositionally biased region" description="Basic and acidic residues" evidence="8">
    <location>
        <begin position="688"/>
        <end position="699"/>
    </location>
</feature>
<dbReference type="OrthoDB" id="166746at2759"/>
<dbReference type="GO" id="GO:0035098">
    <property type="term" value="C:ESC/E(Z) complex"/>
    <property type="evidence" value="ECO:0007669"/>
    <property type="project" value="TreeGrafter"/>
</dbReference>
<dbReference type="Proteomes" id="UP000092461">
    <property type="component" value="Unassembled WGS sequence"/>
</dbReference>
<evidence type="ECO:0000313" key="12">
    <source>
        <dbReference type="EnsemblMetazoa" id="LLOJ008809-PA"/>
    </source>
</evidence>
<keyword evidence="2" id="KW-0479">Metal-binding</keyword>
<sequence length="756" mass="86142">MPPKRRSSRNEHQADRDNFLQSFEKPTQIYRYLRDRNRLSPIFLHRTLTYMPQRMSRTHKRRSTFKIDSLLTEKLKSIKRANCPDDYLSMVFLGFFERAVDSSSALACESVRVETILLKISHKKRKESSSSVLKTLGVSEVTVGSSVSQKVPVLSLSTDMFDSEEGQVTHILLFRVQTLSGKDSQLYGTELMIFDKYGRCLLTEGEYQLTLQEITQPTLQANGKSPRKYSSWENLSMLTAEPPAVEDSFDKAPILKFMLYWTEKPHTGIVEFAEISQFSRNHDPSNKENDPTGIGHNNNVCQTLAKTQKVTNAKGHNIFGIPENKLQIAFQFVYNNISRQTTEPSPSLQCPWCHVNCMSLYSMLKHLQLCHSRFTFSFVQVGNVARIDVSINDSFDGSYMGSPHDLIGPAGFSFARTGPVRRTTVTNILVCRPRRLKPSLSEFIELEENDLNGQRPYITGHNRLYHHTMTCLPVHPNELDIDSEEECDPPWLRKKTMQMIDEFTDVNEGEKELMKLWNLHVMKHGFVGDCLIPLACDMFVELKGREILEKNLYRNFLLHMCSLWEYGLVAPDSFYKTMQKLQKILSDYQEGKNVLTDARAKHLEHWNAFGVHRHVQMMQKCPKEERKGGEGGKQKDTKDSAGKEAKDKDSFTKPKTECRGVAIKSASNVTVPQKRKMSVTRTTSSVESGKRKFSERDDLASPPRRRSSGSTWAGGAEKRAKIELNRRKSLGGAATASKTRLAVSLTKVDRELSGRK</sequence>
<feature type="region of interest" description="Disordered" evidence="8">
    <location>
        <begin position="621"/>
        <end position="739"/>
    </location>
</feature>
<evidence type="ECO:0000256" key="6">
    <source>
        <dbReference type="ARBA" id="ARBA00023015"/>
    </source>
</evidence>
<evidence type="ECO:0000256" key="2">
    <source>
        <dbReference type="ARBA" id="ARBA00022723"/>
    </source>
</evidence>
<protein>
    <submittedName>
        <fullName evidence="11">Putative polycomb protein suz12</fullName>
    </submittedName>
</protein>
<dbReference type="CDD" id="cd21551">
    <property type="entry name" value="VEFS-box_SUZ12"/>
    <property type="match status" value="1"/>
</dbReference>
<dbReference type="InterPro" id="IPR019135">
    <property type="entry name" value="Polycomb_protein_VEFS-Box"/>
</dbReference>
<comment type="similarity">
    <text evidence="1">Belongs to the VEFS (VRN2-EMF2-FIS2-SU(Z)12) family.</text>
</comment>
<reference evidence="11" key="2">
    <citation type="journal article" date="2020" name="BMC">
        <title>Leishmania infection induces a limited differential gene expression in the sand fly midgut.</title>
        <authorList>
            <person name="Coutinho-Abreu I.V."/>
            <person name="Serafim T.D."/>
            <person name="Meneses C."/>
            <person name="Kamhawi S."/>
            <person name="Oliveira F."/>
            <person name="Valenzuela J.G."/>
        </authorList>
    </citation>
    <scope>NUCLEOTIDE SEQUENCE</scope>
    <source>
        <strain evidence="11">Jacobina</strain>
        <tissue evidence="11">Midgut</tissue>
    </source>
</reference>
<dbReference type="KEGG" id="lll:129795851"/>
<feature type="compositionally biased region" description="Basic and acidic residues" evidence="8">
    <location>
        <begin position="621"/>
        <end position="658"/>
    </location>
</feature>
<dbReference type="GO" id="GO:0006325">
    <property type="term" value="P:chromatin organization"/>
    <property type="evidence" value="ECO:0007669"/>
    <property type="project" value="UniProtKB-KW"/>
</dbReference>
<dbReference type="CDD" id="cd21750">
    <property type="entry name" value="ZnB-Zn_SUZ12"/>
    <property type="match status" value="1"/>
</dbReference>
<dbReference type="CTD" id="48071"/>
<dbReference type="InterPro" id="IPR057540">
    <property type="entry name" value="Znf_SUZ12"/>
</dbReference>
<evidence type="ECO:0000313" key="13">
    <source>
        <dbReference type="Proteomes" id="UP000092461"/>
    </source>
</evidence>
<evidence type="ECO:0000313" key="11">
    <source>
        <dbReference type="EMBL" id="MBC1175509.1"/>
    </source>
</evidence>
<reference evidence="13" key="1">
    <citation type="submission" date="2012-05" db="EMBL/GenBank/DDBJ databases">
        <title>Whole Genome Assembly of Lutzomyia longipalpis.</title>
        <authorList>
            <person name="Richards S."/>
            <person name="Qu C."/>
            <person name="Dillon R."/>
            <person name="Worley K."/>
            <person name="Scherer S."/>
            <person name="Batterton M."/>
            <person name="Taylor A."/>
            <person name="Hawes A."/>
            <person name="Hernandez B."/>
            <person name="Kovar C."/>
            <person name="Mandapat C."/>
            <person name="Pham C."/>
            <person name="Qu C."/>
            <person name="Jing C."/>
            <person name="Bess C."/>
            <person name="Bandaranaike D."/>
            <person name="Ngo D."/>
            <person name="Ongeri F."/>
            <person name="Arias F."/>
            <person name="Lara F."/>
            <person name="Weissenberger G."/>
            <person name="Kamau G."/>
            <person name="Han H."/>
            <person name="Shen H."/>
            <person name="Dinh H."/>
            <person name="Khalil I."/>
            <person name="Jones J."/>
            <person name="Shafer J."/>
            <person name="Jayaseelan J."/>
            <person name="Quiroz J."/>
            <person name="Blankenburg K."/>
            <person name="Nguyen L."/>
            <person name="Jackson L."/>
            <person name="Francisco L."/>
            <person name="Tang L.-Y."/>
            <person name="Pu L.-L."/>
            <person name="Perales L."/>
            <person name="Lorensuhewa L."/>
            <person name="Munidasa M."/>
            <person name="Coyle M."/>
            <person name="Taylor M."/>
            <person name="Puazo M."/>
            <person name="Firestine M."/>
            <person name="Scheel M."/>
            <person name="Javaid M."/>
            <person name="Wang M."/>
            <person name="Li M."/>
            <person name="Tabassum N."/>
            <person name="Saada N."/>
            <person name="Osuji N."/>
            <person name="Aqrawi P."/>
            <person name="Fu Q."/>
            <person name="Thornton R."/>
            <person name="Raj R."/>
            <person name="Goodspeed R."/>
            <person name="Mata R."/>
            <person name="Najjar R."/>
            <person name="Gubbala S."/>
            <person name="Lee S."/>
            <person name="Denson S."/>
            <person name="Patil S."/>
            <person name="Macmil S."/>
            <person name="Qi S."/>
            <person name="Matskevitch T."/>
            <person name="Palculict T."/>
            <person name="Mathew T."/>
            <person name="Vee V."/>
            <person name="Velamala V."/>
            <person name="Korchina V."/>
            <person name="Cai W."/>
            <person name="Liu W."/>
            <person name="Dai W."/>
            <person name="Zou X."/>
            <person name="Zhu Y."/>
            <person name="Zhang Y."/>
            <person name="Wu Y.-Q."/>
            <person name="Xin Y."/>
            <person name="Nazarath L."/>
            <person name="Kovar C."/>
            <person name="Han Y."/>
            <person name="Muzny D."/>
            <person name="Gibbs R."/>
        </authorList>
    </citation>
    <scope>NUCLEOTIDE SEQUENCE [LARGE SCALE GENOMIC DNA]</scope>
    <source>
        <strain evidence="13">Jacobina</strain>
    </source>
</reference>
<dbReference type="EnsemblMetazoa" id="LLOJ008809-RA">
    <property type="protein sequence ID" value="LLOJ008809-PA"/>
    <property type="gene ID" value="LLOJ008809"/>
</dbReference>
<evidence type="ECO:0000256" key="8">
    <source>
        <dbReference type="SAM" id="MobiDB-lite"/>
    </source>
</evidence>
<dbReference type="VEuPathDB" id="VectorBase:LLOJ008809"/>
<keyword evidence="3" id="KW-0863">Zinc-finger</keyword>